<dbReference type="EMBL" id="QEFC01002474">
    <property type="protein sequence ID" value="KAE9451863.1"/>
    <property type="molecule type" value="Genomic_DNA"/>
</dbReference>
<reference evidence="4 5" key="1">
    <citation type="journal article" date="2019" name="Genome Biol. Evol.">
        <title>The Rhododendron genome and chromosomal organization provide insight into shared whole-genome duplications across the heath family (Ericaceae).</title>
        <authorList>
            <person name="Soza V.L."/>
            <person name="Lindsley D."/>
            <person name="Waalkes A."/>
            <person name="Ramage E."/>
            <person name="Patwardhan R.P."/>
            <person name="Burton J.N."/>
            <person name="Adey A."/>
            <person name="Kumar A."/>
            <person name="Qiu R."/>
            <person name="Shendure J."/>
            <person name="Hall B."/>
        </authorList>
    </citation>
    <scope>NUCLEOTIDE SEQUENCE [LARGE SCALE GENOMIC DNA]</scope>
    <source>
        <strain evidence="4">RSF 1966-606</strain>
    </source>
</reference>
<evidence type="ECO:0000256" key="1">
    <source>
        <dbReference type="ARBA" id="ARBA00013191"/>
    </source>
</evidence>
<keyword evidence="5" id="KW-1185">Reference proteome</keyword>
<dbReference type="Proteomes" id="UP000428333">
    <property type="component" value="Linkage Group LG09"/>
</dbReference>
<dbReference type="InterPro" id="IPR016039">
    <property type="entry name" value="Thiolase-like"/>
</dbReference>
<dbReference type="OrthoDB" id="5334845at2759"/>
<dbReference type="EC" id="2.3.1.41" evidence="1"/>
<protein>
    <recommendedName>
        <fullName evidence="1">beta-ketoacyl-[acyl-carrier-protein] synthase I</fullName>
        <ecNumber evidence="1">2.3.1.41</ecNumber>
    </recommendedName>
</protein>
<dbReference type="SUPFAM" id="SSF53901">
    <property type="entry name" value="Thiolase-like"/>
    <property type="match status" value="1"/>
</dbReference>
<organism evidence="4 5">
    <name type="scientific">Rhododendron williamsianum</name>
    <dbReference type="NCBI Taxonomy" id="262921"/>
    <lineage>
        <taxon>Eukaryota</taxon>
        <taxon>Viridiplantae</taxon>
        <taxon>Streptophyta</taxon>
        <taxon>Embryophyta</taxon>
        <taxon>Tracheophyta</taxon>
        <taxon>Spermatophyta</taxon>
        <taxon>Magnoliopsida</taxon>
        <taxon>eudicotyledons</taxon>
        <taxon>Gunneridae</taxon>
        <taxon>Pentapetalae</taxon>
        <taxon>asterids</taxon>
        <taxon>Ericales</taxon>
        <taxon>Ericaceae</taxon>
        <taxon>Ericoideae</taxon>
        <taxon>Rhodoreae</taxon>
        <taxon>Rhododendron</taxon>
    </lineage>
</organism>
<dbReference type="Pfam" id="PF02801">
    <property type="entry name" value="Ketoacyl-synt_C"/>
    <property type="match status" value="1"/>
</dbReference>
<sequence>MIGHALGAAGGLEAIATIKAINTGWLHPTINQCNLESDVTIDTVPNVKKEHEVHVAISNSFGFGGHNGVVVFAPFKP</sequence>
<dbReference type="InterPro" id="IPR014031">
    <property type="entry name" value="Ketoacyl_synth_C"/>
</dbReference>
<dbReference type="GO" id="GO:0005739">
    <property type="term" value="C:mitochondrion"/>
    <property type="evidence" value="ECO:0007669"/>
    <property type="project" value="TreeGrafter"/>
</dbReference>
<feature type="non-terminal residue" evidence="4">
    <location>
        <position position="1"/>
    </location>
</feature>
<evidence type="ECO:0000313" key="5">
    <source>
        <dbReference type="Proteomes" id="UP000428333"/>
    </source>
</evidence>
<dbReference type="PANTHER" id="PTHR11712:SF330">
    <property type="entry name" value="BETA-KETOACYL-[ACYL-CARRIER-PROTEIN] SYNTHASE I"/>
    <property type="match status" value="1"/>
</dbReference>
<evidence type="ECO:0000256" key="2">
    <source>
        <dbReference type="ARBA" id="ARBA00022679"/>
    </source>
</evidence>
<dbReference type="PANTHER" id="PTHR11712">
    <property type="entry name" value="POLYKETIDE SYNTHASE-RELATED"/>
    <property type="match status" value="1"/>
</dbReference>
<dbReference type="GO" id="GO:0006633">
    <property type="term" value="P:fatty acid biosynthetic process"/>
    <property type="evidence" value="ECO:0007669"/>
    <property type="project" value="TreeGrafter"/>
</dbReference>
<evidence type="ECO:0000313" key="4">
    <source>
        <dbReference type="EMBL" id="KAE9451863.1"/>
    </source>
</evidence>
<feature type="domain" description="Beta-ketoacyl synthase C-terminal" evidence="3">
    <location>
        <begin position="1"/>
        <end position="31"/>
    </location>
</feature>
<dbReference type="AlphaFoldDB" id="A0A6A4KWH5"/>
<gene>
    <name evidence="4" type="ORF">C3L33_16231</name>
</gene>
<dbReference type="GO" id="GO:0004315">
    <property type="term" value="F:3-oxoacyl-[acyl-carrier-protein] synthase activity"/>
    <property type="evidence" value="ECO:0007669"/>
    <property type="project" value="UniProtKB-EC"/>
</dbReference>
<proteinExistence type="predicted"/>
<comment type="caution">
    <text evidence="4">The sequence shown here is derived from an EMBL/GenBank/DDBJ whole genome shotgun (WGS) entry which is preliminary data.</text>
</comment>
<dbReference type="Gene3D" id="3.40.47.10">
    <property type="match status" value="1"/>
</dbReference>
<keyword evidence="2" id="KW-0808">Transferase</keyword>
<evidence type="ECO:0000259" key="3">
    <source>
        <dbReference type="Pfam" id="PF02801"/>
    </source>
</evidence>
<name>A0A6A4KWH5_9ERIC</name>
<dbReference type="InterPro" id="IPR000794">
    <property type="entry name" value="Beta-ketoacyl_synthase"/>
</dbReference>
<accession>A0A6A4KWH5</accession>